<feature type="compositionally biased region" description="Acidic residues" evidence="1">
    <location>
        <begin position="176"/>
        <end position="185"/>
    </location>
</feature>
<sequence>MVDDTYGITKAQTDEMLYRISALEAGLHRQETQLKIFRHLRDKSEIELQRCTNIFYDTKYVVACALRVCKMNDTGKDILEMGDRQLMLYLFDILNKAVTERWKNRTPSSATVHFPQEAYKIGDLGIQVSHIELRKARMSRQRKSSRLSTFKILASLGVKLSRTSSTKSKIIHEDLENSDQAEESENSTNEKVDKSSKQSSISLGSQEEDLEQKLIALEAVDDEETEVEREDEPELEEEIKLEPEEQLLENDNVKQDELAKNQEVVVKTEKSESTIAIAVTGEASSDQIDVPE</sequence>
<feature type="compositionally biased region" description="Acidic residues" evidence="1">
    <location>
        <begin position="220"/>
        <end position="237"/>
    </location>
</feature>
<evidence type="ECO:0000313" key="2">
    <source>
        <dbReference type="Proteomes" id="UP000829291"/>
    </source>
</evidence>
<accession>A0ABM3G3N2</accession>
<organism evidence="2 3">
    <name type="scientific">Neodiprion lecontei</name>
    <name type="common">Redheaded pine sawfly</name>
    <dbReference type="NCBI Taxonomy" id="441921"/>
    <lineage>
        <taxon>Eukaryota</taxon>
        <taxon>Metazoa</taxon>
        <taxon>Ecdysozoa</taxon>
        <taxon>Arthropoda</taxon>
        <taxon>Hexapoda</taxon>
        <taxon>Insecta</taxon>
        <taxon>Pterygota</taxon>
        <taxon>Neoptera</taxon>
        <taxon>Endopterygota</taxon>
        <taxon>Hymenoptera</taxon>
        <taxon>Tenthredinoidea</taxon>
        <taxon>Diprionidae</taxon>
        <taxon>Diprioninae</taxon>
        <taxon>Neodiprion</taxon>
    </lineage>
</organism>
<proteinExistence type="predicted"/>
<name>A0ABM3G3N2_NEOLC</name>
<dbReference type="Proteomes" id="UP000829291">
    <property type="component" value="Chromosome 4"/>
</dbReference>
<dbReference type="GeneID" id="124294217"/>
<evidence type="ECO:0000256" key="1">
    <source>
        <dbReference type="SAM" id="MobiDB-lite"/>
    </source>
</evidence>
<reference evidence="3" key="1">
    <citation type="submission" date="2025-08" db="UniProtKB">
        <authorList>
            <consortium name="RefSeq"/>
        </authorList>
    </citation>
    <scope>IDENTIFICATION</scope>
    <source>
        <tissue evidence="3">Thorax and Abdomen</tissue>
    </source>
</reference>
<feature type="region of interest" description="Disordered" evidence="1">
    <location>
        <begin position="220"/>
        <end position="243"/>
    </location>
</feature>
<gene>
    <name evidence="3" type="primary">LOC124294217</name>
</gene>
<dbReference type="RefSeq" id="XP_046594874.1">
    <property type="nucleotide sequence ID" value="XM_046738918.1"/>
</dbReference>
<keyword evidence="2" id="KW-1185">Reference proteome</keyword>
<protein>
    <submittedName>
        <fullName evidence="3">Uncharacterized protein LOC124294217</fullName>
    </submittedName>
</protein>
<feature type="region of interest" description="Disordered" evidence="1">
    <location>
        <begin position="171"/>
        <end position="208"/>
    </location>
</feature>
<evidence type="ECO:0000313" key="3">
    <source>
        <dbReference type="RefSeq" id="XP_046594874.1"/>
    </source>
</evidence>